<evidence type="ECO:0000259" key="1">
    <source>
        <dbReference type="Pfam" id="PF13088"/>
    </source>
</evidence>
<dbReference type="Proteomes" id="UP000738431">
    <property type="component" value="Chromosome"/>
</dbReference>
<dbReference type="Gene3D" id="2.120.10.10">
    <property type="match status" value="1"/>
</dbReference>
<dbReference type="GO" id="GO:0016798">
    <property type="term" value="F:hydrolase activity, acting on glycosyl bonds"/>
    <property type="evidence" value="ECO:0007669"/>
    <property type="project" value="UniProtKB-KW"/>
</dbReference>
<dbReference type="EMBL" id="CP139781">
    <property type="protein sequence ID" value="WRQ89599.1"/>
    <property type="molecule type" value="Genomic_DNA"/>
</dbReference>
<keyword evidence="2" id="KW-0378">Hydrolase</keyword>
<proteinExistence type="predicted"/>
<keyword evidence="2" id="KW-0326">Glycosidase</keyword>
<feature type="domain" description="Sialidase" evidence="1">
    <location>
        <begin position="578"/>
        <end position="772"/>
    </location>
</feature>
<dbReference type="CDD" id="cd15482">
    <property type="entry name" value="Sialidase_non-viral"/>
    <property type="match status" value="1"/>
</dbReference>
<keyword evidence="3" id="KW-1185">Reference proteome</keyword>
<dbReference type="PANTHER" id="PTHR43752:SF2">
    <property type="entry name" value="BNR_ASP-BOX REPEAT FAMILY PROTEIN"/>
    <property type="match status" value="1"/>
</dbReference>
<dbReference type="SUPFAM" id="SSF50939">
    <property type="entry name" value="Sialidases"/>
    <property type="match status" value="1"/>
</dbReference>
<dbReference type="InterPro" id="IPR011040">
    <property type="entry name" value="Sialidase"/>
</dbReference>
<organism evidence="2 3">
    <name type="scientific">Actomonas aquatica</name>
    <dbReference type="NCBI Taxonomy" id="2866162"/>
    <lineage>
        <taxon>Bacteria</taxon>
        <taxon>Pseudomonadati</taxon>
        <taxon>Verrucomicrobiota</taxon>
        <taxon>Opitutia</taxon>
        <taxon>Opitutales</taxon>
        <taxon>Opitutaceae</taxon>
        <taxon>Actomonas</taxon>
    </lineage>
</organism>
<dbReference type="RefSeq" id="WP_221029715.1">
    <property type="nucleotide sequence ID" value="NZ_CP139781.1"/>
</dbReference>
<evidence type="ECO:0000313" key="2">
    <source>
        <dbReference type="EMBL" id="WRQ89599.1"/>
    </source>
</evidence>
<reference evidence="2 3" key="1">
    <citation type="submission" date="2023-12" db="EMBL/GenBank/DDBJ databases">
        <title>Description of an unclassified Opitutus bacterium of Verrucomicrobiota.</title>
        <authorList>
            <person name="Zhang D.-F."/>
        </authorList>
    </citation>
    <scope>NUCLEOTIDE SEQUENCE [LARGE SCALE GENOMIC DNA]</scope>
    <source>
        <strain evidence="2 3">WL0086</strain>
    </source>
</reference>
<dbReference type="PANTHER" id="PTHR43752">
    <property type="entry name" value="BNR/ASP-BOX REPEAT FAMILY PROTEIN"/>
    <property type="match status" value="1"/>
</dbReference>
<evidence type="ECO:0000313" key="3">
    <source>
        <dbReference type="Proteomes" id="UP000738431"/>
    </source>
</evidence>
<dbReference type="InterPro" id="IPR036278">
    <property type="entry name" value="Sialidase_sf"/>
</dbReference>
<dbReference type="EC" id="3.2.1.-" evidence="2"/>
<sequence>MSHRLILFALSVVLTTGVLRAQDTLPRHFSAELVQRAVDLNAPRWKFVEPRRYREMPETFGLQITALAAHAAPAYEVNGRPLADHLAAKLRHFLVTPEPYPDGTTREPEALGGIGGWTHHVPANALLLAKHTPAVWNQLSADEHARADLLMQALALAGHWCLDDDNNYYVLMDGVTLFHRSWNPNHVEGYVGVMVAASLYFGPDELNAFFRSFDFDRFTARLEAANFRNILRCWTWTPALRDRMMFGGDLAVPDDQILVPGLVTTGRGVRNTFSFDGMGLDEPWALYRSQAMRVFNKAVRNEVNIHGDLTGHILGEATGATTSPWNGQTGFIFEFESMDWSGLRTNLAYAFEAAMIDLMTATTLKELNEWQLDAGGRPLERRMAVGMADFIFRAEEGYAGWANGKPGNYDWEEYFLPKGADLVIDLWRSYFEAPPPPTPDRPLDIAVAANVGETQTLFADPEVYAAWPTMVQLPDGTLVISFCATEEHLGPNGRAMIMRSTDNGHTWSDPVVAVDTPLDDRENGLTVGPDGTLALHVRSVAWTRAAYDALAPGSYPDETLARWSDYVEQPAYRAAADQAGTWIYTSTDGGHTWSEPVPGPDSIHGGIVLEDGTWMSSAYRDEKGSVALYTAPAANGPWSRIQRLDTPNTINRRFGEPHLAQLPSGRLVMAIRSTASPYDDHNSNNQFHVSVSDDLGKTWSTAANSQRWGYPVHVITLSDGRLLASYGYRRPPYGIRASLSTDGINWTDTPELVLRSDAPNHDLGYPASVEIAPGEILTIYYIENTLGDRPIIQSTRWHLE</sequence>
<protein>
    <submittedName>
        <fullName evidence="2">Sialidase family protein</fullName>
        <ecNumber evidence="2">3.2.1.-</ecNumber>
    </submittedName>
</protein>
<gene>
    <name evidence="2" type="ORF">K1X11_009275</name>
</gene>
<name>A0ABZ1CDF9_9BACT</name>
<accession>A0ABZ1CDF9</accession>
<dbReference type="Pfam" id="PF13088">
    <property type="entry name" value="BNR_2"/>
    <property type="match status" value="1"/>
</dbReference>